<evidence type="ECO:0000313" key="1">
    <source>
        <dbReference type="EMBL" id="AWD61994.1"/>
    </source>
</evidence>
<organism evidence="1 2">
    <name type="scientific">Limosilactobacillus reuteri</name>
    <name type="common">Lactobacillus reuteri</name>
    <dbReference type="NCBI Taxonomy" id="1598"/>
    <lineage>
        <taxon>Bacteria</taxon>
        <taxon>Bacillati</taxon>
        <taxon>Bacillota</taxon>
        <taxon>Bacilli</taxon>
        <taxon>Lactobacillales</taxon>
        <taxon>Lactobacillaceae</taxon>
        <taxon>Limosilactobacillus</taxon>
    </lineage>
</organism>
<dbReference type="Proteomes" id="UP000244369">
    <property type="component" value="Chromosome"/>
</dbReference>
<proteinExistence type="predicted"/>
<dbReference type="EMBL" id="CP027805">
    <property type="protein sequence ID" value="AWD61994.1"/>
    <property type="molecule type" value="Genomic_DNA"/>
</dbReference>
<sequence length="42" mass="5240">MKQHQEQNYSNYSRFIHPFKNLTNINFNKLYHKKLYALLILQ</sequence>
<dbReference type="AlphaFoldDB" id="A0A2S1EPT5"/>
<accession>A0A2S1EPT5</accession>
<reference evidence="1 2" key="1">
    <citation type="submission" date="2018-03" db="EMBL/GenBank/DDBJ databases">
        <title>Complete Genome Sequence of the Chinese traditional Highland Barley wine Isolate Lactobacillus reuteri WHH1689.</title>
        <authorList>
            <person name="Chen S."/>
            <person name="Chen L."/>
            <person name="Chen L."/>
            <person name="Li Y."/>
        </authorList>
    </citation>
    <scope>NUCLEOTIDE SEQUENCE [LARGE SCALE GENOMIC DNA]</scope>
    <source>
        <strain evidence="1 2">WHH1689</strain>
    </source>
</reference>
<evidence type="ECO:0000313" key="2">
    <source>
        <dbReference type="Proteomes" id="UP000244369"/>
    </source>
</evidence>
<name>A0A2S1EPT5_LIMRT</name>
<protein>
    <submittedName>
        <fullName evidence="1">Uncharacterized protein</fullName>
    </submittedName>
</protein>
<gene>
    <name evidence="1" type="ORF">LWHH1689_0646</name>
</gene>